<organism evidence="1 2">
    <name type="scientific">Mycoplasmopsis phocirhinis</name>
    <dbReference type="NCBI Taxonomy" id="142650"/>
    <lineage>
        <taxon>Bacteria</taxon>
        <taxon>Bacillati</taxon>
        <taxon>Mycoplasmatota</taxon>
        <taxon>Mycoplasmoidales</taxon>
        <taxon>Metamycoplasmataceae</taxon>
        <taxon>Mycoplasmopsis</taxon>
    </lineage>
</organism>
<dbReference type="AlphaFoldDB" id="A0A4P6MRZ5"/>
<dbReference type="RefSeq" id="WP_130429626.1">
    <property type="nucleotide sequence ID" value="NZ_CP034841.1"/>
</dbReference>
<accession>A0A4P6MRZ5</accession>
<dbReference type="EMBL" id="CP034841">
    <property type="protein sequence ID" value="QBF34849.1"/>
    <property type="molecule type" value="Genomic_DNA"/>
</dbReference>
<keyword evidence="2" id="KW-1185">Reference proteome</keyword>
<sequence length="87" mass="10306">MDKDKIKQIFEKHYQSLALNLSKKIDSSKNDIKLDNFNQTSLYRTPLIDSDFIGGSIFNTCNIRYGDFLEEIINLFFCWKWCSNIKE</sequence>
<dbReference type="KEGG" id="mphi:EG856_02920"/>
<protein>
    <submittedName>
        <fullName evidence="1">Uncharacterized protein</fullName>
    </submittedName>
</protein>
<evidence type="ECO:0000313" key="2">
    <source>
        <dbReference type="Proteomes" id="UP000289326"/>
    </source>
</evidence>
<dbReference type="Proteomes" id="UP000289326">
    <property type="component" value="Chromosome"/>
</dbReference>
<gene>
    <name evidence="1" type="ORF">EG856_02920</name>
</gene>
<reference evidence="1 2" key="1">
    <citation type="submission" date="2019-01" db="EMBL/GenBank/DDBJ databases">
        <title>Complete sequence and annotation of the Mycoplasma phocirhinis strain 852T genome.</title>
        <authorList>
            <person name="Frasca S.Jr."/>
            <person name="Kutish G.F."/>
            <person name="Castellanos Gell J."/>
            <person name="Michaels D.L."/>
            <person name="Brown D.R."/>
        </authorList>
    </citation>
    <scope>NUCLEOTIDE SEQUENCE [LARGE SCALE GENOMIC DNA]</scope>
    <source>
        <strain evidence="1 2">852</strain>
    </source>
</reference>
<proteinExistence type="predicted"/>
<evidence type="ECO:0000313" key="1">
    <source>
        <dbReference type="EMBL" id="QBF34849.1"/>
    </source>
</evidence>
<name>A0A4P6MRZ5_9BACT</name>